<evidence type="ECO:0000313" key="4">
    <source>
        <dbReference type="Proteomes" id="UP001500784"/>
    </source>
</evidence>
<dbReference type="Pfam" id="PF14016">
    <property type="entry name" value="DUF4232"/>
    <property type="match status" value="1"/>
</dbReference>
<feature type="region of interest" description="Disordered" evidence="1">
    <location>
        <begin position="1"/>
        <end position="24"/>
    </location>
</feature>
<evidence type="ECO:0000259" key="2">
    <source>
        <dbReference type="Pfam" id="PF14016"/>
    </source>
</evidence>
<organism evidence="3 4">
    <name type="scientific">Arthrobacter gandavensis</name>
    <dbReference type="NCBI Taxonomy" id="169960"/>
    <lineage>
        <taxon>Bacteria</taxon>
        <taxon>Bacillati</taxon>
        <taxon>Actinomycetota</taxon>
        <taxon>Actinomycetes</taxon>
        <taxon>Micrococcales</taxon>
        <taxon>Micrococcaceae</taxon>
        <taxon>Arthrobacter</taxon>
    </lineage>
</organism>
<feature type="region of interest" description="Disordered" evidence="1">
    <location>
        <begin position="52"/>
        <end position="94"/>
    </location>
</feature>
<evidence type="ECO:0000313" key="3">
    <source>
        <dbReference type="EMBL" id="GAA1919471.1"/>
    </source>
</evidence>
<feature type="compositionally biased region" description="Low complexity" evidence="1">
    <location>
        <begin position="56"/>
        <end position="86"/>
    </location>
</feature>
<keyword evidence="4" id="KW-1185">Reference proteome</keyword>
<name>A0ABP5APP9_9MICC</name>
<sequence length="235" mass="23348">MLSDGPAMRFDHVTPQVQGEPMRTKVSASPSLVFAGLLTAGLLLTGCAGSNNAEETASPTPSASSKASTTASAPASSSASATSAPQAPAPGPADGVALCTADKLSAAVEDTAGGGAAGSAYRTLVLTNTSGQPCSTAGYAGVSYIDAAGKQVGAAAERSTGTPESVITLEPGQSAGAVLRETRPENYGDSCGLTPVAGLRIYPPEDTAWLDVARPGNGCSSEEIMLLGIDRFQAR</sequence>
<comment type="caution">
    <text evidence="3">The sequence shown here is derived from an EMBL/GenBank/DDBJ whole genome shotgun (WGS) entry which is preliminary data.</text>
</comment>
<accession>A0ABP5APP9</accession>
<proteinExistence type="predicted"/>
<dbReference type="InterPro" id="IPR025326">
    <property type="entry name" value="DUF4232"/>
</dbReference>
<gene>
    <name evidence="3" type="ORF">GCM10009688_25640</name>
</gene>
<evidence type="ECO:0000256" key="1">
    <source>
        <dbReference type="SAM" id="MobiDB-lite"/>
    </source>
</evidence>
<reference evidence="4" key="1">
    <citation type="journal article" date="2019" name="Int. J. Syst. Evol. Microbiol.">
        <title>The Global Catalogue of Microorganisms (GCM) 10K type strain sequencing project: providing services to taxonomists for standard genome sequencing and annotation.</title>
        <authorList>
            <consortium name="The Broad Institute Genomics Platform"/>
            <consortium name="The Broad Institute Genome Sequencing Center for Infectious Disease"/>
            <person name="Wu L."/>
            <person name="Ma J."/>
        </authorList>
    </citation>
    <scope>NUCLEOTIDE SEQUENCE [LARGE SCALE GENOMIC DNA]</scope>
    <source>
        <strain evidence="4">JCM 13316</strain>
    </source>
</reference>
<dbReference type="EMBL" id="BAAALV010000005">
    <property type="protein sequence ID" value="GAA1919471.1"/>
    <property type="molecule type" value="Genomic_DNA"/>
</dbReference>
<protein>
    <recommendedName>
        <fullName evidence="2">DUF4232 domain-containing protein</fullName>
    </recommendedName>
</protein>
<dbReference type="Proteomes" id="UP001500784">
    <property type="component" value="Unassembled WGS sequence"/>
</dbReference>
<feature type="domain" description="DUF4232" evidence="2">
    <location>
        <begin position="99"/>
        <end position="220"/>
    </location>
</feature>